<dbReference type="InterPro" id="IPR029068">
    <property type="entry name" value="Glyas_Bleomycin-R_OHBP_Dase"/>
</dbReference>
<dbReference type="CDD" id="cd07247">
    <property type="entry name" value="SgaA_N_like"/>
    <property type="match status" value="2"/>
</dbReference>
<evidence type="ECO:0000313" key="2">
    <source>
        <dbReference type="EMBL" id="WTW64909.1"/>
    </source>
</evidence>
<reference evidence="2" key="1">
    <citation type="submission" date="2022-10" db="EMBL/GenBank/DDBJ databases">
        <title>The complete genomes of actinobacterial strains from the NBC collection.</title>
        <authorList>
            <person name="Joergensen T.S."/>
            <person name="Alvarez Arevalo M."/>
            <person name="Sterndorff E.B."/>
            <person name="Faurdal D."/>
            <person name="Vuksanovic O."/>
            <person name="Mourched A.-S."/>
            <person name="Charusanti P."/>
            <person name="Shaw S."/>
            <person name="Blin K."/>
            <person name="Weber T."/>
        </authorList>
    </citation>
    <scope>NUCLEOTIDE SEQUENCE</scope>
    <source>
        <strain evidence="2">NBC_00003</strain>
    </source>
</reference>
<name>A0AAU2VE08_9ACTN</name>
<dbReference type="InterPro" id="IPR004360">
    <property type="entry name" value="Glyas_Fos-R_dOase_dom"/>
</dbReference>
<evidence type="ECO:0000259" key="1">
    <source>
        <dbReference type="PROSITE" id="PS51819"/>
    </source>
</evidence>
<dbReference type="SUPFAM" id="SSF54593">
    <property type="entry name" value="Glyoxalase/Bleomycin resistance protein/Dihydroxybiphenyl dioxygenase"/>
    <property type="match status" value="2"/>
</dbReference>
<dbReference type="InterPro" id="IPR052164">
    <property type="entry name" value="Anthracycline_SecMetBiosynth"/>
</dbReference>
<dbReference type="InterPro" id="IPR037523">
    <property type="entry name" value="VOC_core"/>
</dbReference>
<feature type="domain" description="VOC" evidence="1">
    <location>
        <begin position="137"/>
        <end position="253"/>
    </location>
</feature>
<dbReference type="EMBL" id="CP108318">
    <property type="protein sequence ID" value="WTW64909.1"/>
    <property type="molecule type" value="Genomic_DNA"/>
</dbReference>
<accession>A0AAU2VE08</accession>
<dbReference type="PANTHER" id="PTHR33993:SF14">
    <property type="entry name" value="GB|AAF24581.1"/>
    <property type="match status" value="1"/>
</dbReference>
<gene>
    <name evidence="2" type="ORF">OG549_32035</name>
</gene>
<dbReference type="PROSITE" id="PS51819">
    <property type="entry name" value="VOC"/>
    <property type="match status" value="2"/>
</dbReference>
<proteinExistence type="predicted"/>
<organism evidence="2">
    <name type="scientific">Streptomyces sp. NBC_00003</name>
    <dbReference type="NCBI Taxonomy" id="2903608"/>
    <lineage>
        <taxon>Bacteria</taxon>
        <taxon>Bacillati</taxon>
        <taxon>Actinomycetota</taxon>
        <taxon>Actinomycetes</taxon>
        <taxon>Kitasatosporales</taxon>
        <taxon>Streptomycetaceae</taxon>
        <taxon>Streptomyces</taxon>
    </lineage>
</organism>
<dbReference type="AlphaFoldDB" id="A0AAU2VE08"/>
<dbReference type="PANTHER" id="PTHR33993">
    <property type="entry name" value="GLYOXALASE-RELATED"/>
    <property type="match status" value="1"/>
</dbReference>
<protein>
    <submittedName>
        <fullName evidence="2">VOC family protein</fullName>
    </submittedName>
</protein>
<feature type="domain" description="VOC" evidence="1">
    <location>
        <begin position="9"/>
        <end position="123"/>
    </location>
</feature>
<dbReference type="Pfam" id="PF00903">
    <property type="entry name" value="Glyoxalase"/>
    <property type="match status" value="2"/>
</dbReference>
<sequence length="257" mass="27393">MKIANRPSAPTWADLATTDLPGAKAFYQGLFGWTGDDVPMEEAGGYGMFLTGGKYVGGYGPCMAPGQPVSWTCYFQVADADETAAKVAAHGGTVIAAPMDVFASGRLAVFADPEGAVFGVWQPREHEGFGVIDQPGSVCWFELMSREPEKAKAFYTAVFGWGALGSQHAGPATYTEWQLEGQAFSGMMPMTEDFPSEIPARWMVCFAVEDCDRAATRVTELGGTVTVEPTTIPPGRFTVVSDPQGGYFSLITLAAQP</sequence>
<dbReference type="Gene3D" id="3.10.180.10">
    <property type="entry name" value="2,3-Dihydroxybiphenyl 1,2-Dioxygenase, domain 1"/>
    <property type="match status" value="2"/>
</dbReference>